<evidence type="ECO:0000256" key="2">
    <source>
        <dbReference type="SAM" id="SignalP"/>
    </source>
</evidence>
<protein>
    <recommendedName>
        <fullName evidence="5">DUF5666 domain-containing protein</fullName>
    </recommendedName>
</protein>
<accession>A0ABT7E0C8</accession>
<evidence type="ECO:0000256" key="1">
    <source>
        <dbReference type="SAM" id="MobiDB-lite"/>
    </source>
</evidence>
<proteinExistence type="predicted"/>
<dbReference type="RefSeq" id="WP_284102069.1">
    <property type="nucleotide sequence ID" value="NZ_JARRAF010000023.1"/>
</dbReference>
<comment type="caution">
    <text evidence="3">The sequence shown here is derived from an EMBL/GenBank/DDBJ whole genome shotgun (WGS) entry which is preliminary data.</text>
</comment>
<evidence type="ECO:0000313" key="4">
    <source>
        <dbReference type="Proteomes" id="UP001172778"/>
    </source>
</evidence>
<keyword evidence="4" id="KW-1185">Reference proteome</keyword>
<evidence type="ECO:0008006" key="5">
    <source>
        <dbReference type="Google" id="ProtNLM"/>
    </source>
</evidence>
<organism evidence="3 4">
    <name type="scientific">Parachitinimonas caeni</name>
    <dbReference type="NCBI Taxonomy" id="3031301"/>
    <lineage>
        <taxon>Bacteria</taxon>
        <taxon>Pseudomonadati</taxon>
        <taxon>Pseudomonadota</taxon>
        <taxon>Betaproteobacteria</taxon>
        <taxon>Neisseriales</taxon>
        <taxon>Chitinibacteraceae</taxon>
        <taxon>Parachitinimonas</taxon>
    </lineage>
</organism>
<reference evidence="3" key="1">
    <citation type="submission" date="2023-03" db="EMBL/GenBank/DDBJ databases">
        <title>Chitinimonas shenzhenensis gen. nov., sp. nov., a novel member of family Burkholderiaceae isolated from activated sludge collected in Shen Zhen, China.</title>
        <authorList>
            <person name="Wang X."/>
        </authorList>
    </citation>
    <scope>NUCLEOTIDE SEQUENCE</scope>
    <source>
        <strain evidence="3">DQS-5</strain>
    </source>
</reference>
<name>A0ABT7E0C8_9NEIS</name>
<feature type="chain" id="PRO_5046587494" description="DUF5666 domain-containing protein" evidence="2">
    <location>
        <begin position="26"/>
        <end position="118"/>
    </location>
</feature>
<gene>
    <name evidence="3" type="ORF">PZA18_17030</name>
</gene>
<sequence>MNKNAKVVVLGGVIALGMAAGTANAAGSAAADAKGADFSFSATAGNFVVSGFKMKLSNNVGLNAADNATAVAVSAASLKGTRVFGGSSNGGGVKDCTGSSKAAPTPIAPGADKDGCSA</sequence>
<evidence type="ECO:0000313" key="3">
    <source>
        <dbReference type="EMBL" id="MDK2125760.1"/>
    </source>
</evidence>
<dbReference type="Proteomes" id="UP001172778">
    <property type="component" value="Unassembled WGS sequence"/>
</dbReference>
<keyword evidence="2" id="KW-0732">Signal</keyword>
<dbReference type="EMBL" id="JARRAF010000023">
    <property type="protein sequence ID" value="MDK2125760.1"/>
    <property type="molecule type" value="Genomic_DNA"/>
</dbReference>
<feature type="region of interest" description="Disordered" evidence="1">
    <location>
        <begin position="87"/>
        <end position="118"/>
    </location>
</feature>
<feature type="signal peptide" evidence="2">
    <location>
        <begin position="1"/>
        <end position="25"/>
    </location>
</feature>